<protein>
    <submittedName>
        <fullName evidence="1">Uncharacterized protein</fullName>
    </submittedName>
</protein>
<evidence type="ECO:0000313" key="2">
    <source>
        <dbReference type="Proteomes" id="UP000479000"/>
    </source>
</evidence>
<reference evidence="1 2" key="1">
    <citation type="submission" date="2020-02" db="EMBL/GenBank/DDBJ databases">
        <authorList>
            <person name="Ferguson B K."/>
        </authorList>
    </citation>
    <scope>NUCLEOTIDE SEQUENCE [LARGE SCALE GENOMIC DNA]</scope>
</reference>
<dbReference type="AlphaFoldDB" id="A0A6H5G3Z5"/>
<proteinExistence type="predicted"/>
<name>A0A6H5G3Z5_9HEMI</name>
<accession>A0A6H5G3Z5</accession>
<sequence>MHTLHAYESLMNIGTSSANAPVVKSGIFRRTNGVAAAGRPFYIRIFAGPRNPFQWQNIGRIRCQRSQFTM</sequence>
<dbReference type="Proteomes" id="UP000479000">
    <property type="component" value="Unassembled WGS sequence"/>
</dbReference>
<gene>
    <name evidence="1" type="ORF">NTEN_LOCUS3744</name>
</gene>
<evidence type="ECO:0000313" key="1">
    <source>
        <dbReference type="EMBL" id="CAA9997442.1"/>
    </source>
</evidence>
<keyword evidence="2" id="KW-1185">Reference proteome</keyword>
<dbReference type="EMBL" id="CADCXU010005803">
    <property type="protein sequence ID" value="CAA9997442.1"/>
    <property type="molecule type" value="Genomic_DNA"/>
</dbReference>
<organism evidence="1 2">
    <name type="scientific">Nesidiocoris tenuis</name>
    <dbReference type="NCBI Taxonomy" id="355587"/>
    <lineage>
        <taxon>Eukaryota</taxon>
        <taxon>Metazoa</taxon>
        <taxon>Ecdysozoa</taxon>
        <taxon>Arthropoda</taxon>
        <taxon>Hexapoda</taxon>
        <taxon>Insecta</taxon>
        <taxon>Pterygota</taxon>
        <taxon>Neoptera</taxon>
        <taxon>Paraneoptera</taxon>
        <taxon>Hemiptera</taxon>
        <taxon>Heteroptera</taxon>
        <taxon>Panheteroptera</taxon>
        <taxon>Cimicomorpha</taxon>
        <taxon>Miridae</taxon>
        <taxon>Dicyphina</taxon>
        <taxon>Nesidiocoris</taxon>
    </lineage>
</organism>